<comment type="similarity">
    <text evidence="1">Belongs to the ATG101 family.</text>
</comment>
<dbReference type="EMBL" id="KE504157">
    <property type="protein sequence ID" value="EPS99433.1"/>
    <property type="molecule type" value="Genomic_DNA"/>
</dbReference>
<dbReference type="InParanoid" id="S8E7U9"/>
<protein>
    <recommendedName>
        <fullName evidence="2">Autophagy-related protein 101</fullName>
    </recommendedName>
</protein>
<dbReference type="InterPro" id="IPR012445">
    <property type="entry name" value="ATG101"/>
</dbReference>
<keyword evidence="5" id="KW-1185">Reference proteome</keyword>
<name>S8E7U9_FOMSC</name>
<accession>S8E7U9</accession>
<dbReference type="Proteomes" id="UP000015241">
    <property type="component" value="Unassembled WGS sequence"/>
</dbReference>
<evidence type="ECO:0000256" key="2">
    <source>
        <dbReference type="ARBA" id="ARBA00018874"/>
    </source>
</evidence>
<evidence type="ECO:0000256" key="3">
    <source>
        <dbReference type="ARBA" id="ARBA00023006"/>
    </source>
</evidence>
<sequence>MEKQPNVKIDLVLERHTAQEVLRAVLHSILFHRLFGTVKPQTFEVLDVTMPGVDDPEIRQLVDSKVEAFWKSIEGGYNKSGKIIVTFSERRPKKSWFYSADEEVPWEQWIIDAQIRQPTPERDQRRMQADLSSALTRSLKTMLTHASSERGRAAVPLITNANGISPFPIKITVKVGDVEVG</sequence>
<dbReference type="PANTHER" id="PTHR13292:SF0">
    <property type="entry name" value="AUTOPHAGY-RELATED PROTEIN 101"/>
    <property type="match status" value="1"/>
</dbReference>
<dbReference type="PANTHER" id="PTHR13292">
    <property type="entry name" value="AUTOPHAGY-RELATED PROTEIN 101"/>
    <property type="match status" value="1"/>
</dbReference>
<proteinExistence type="inferred from homology"/>
<keyword evidence="3" id="KW-0072">Autophagy</keyword>
<dbReference type="HOGENOM" id="CLU_069661_1_1_1"/>
<dbReference type="GO" id="GO:0000407">
    <property type="term" value="C:phagophore assembly site"/>
    <property type="evidence" value="ECO:0007669"/>
    <property type="project" value="TreeGrafter"/>
</dbReference>
<dbReference type="OrthoDB" id="10259639at2759"/>
<organism evidence="4 5">
    <name type="scientific">Fomitopsis schrenkii</name>
    <name type="common">Brown rot fungus</name>
    <dbReference type="NCBI Taxonomy" id="2126942"/>
    <lineage>
        <taxon>Eukaryota</taxon>
        <taxon>Fungi</taxon>
        <taxon>Dikarya</taxon>
        <taxon>Basidiomycota</taxon>
        <taxon>Agaricomycotina</taxon>
        <taxon>Agaricomycetes</taxon>
        <taxon>Polyporales</taxon>
        <taxon>Fomitopsis</taxon>
    </lineage>
</organism>
<dbReference type="GO" id="GO:1990316">
    <property type="term" value="C:Atg1/ULK1 kinase complex"/>
    <property type="evidence" value="ECO:0007669"/>
    <property type="project" value="TreeGrafter"/>
</dbReference>
<dbReference type="STRING" id="743788.S8E7U9"/>
<evidence type="ECO:0000313" key="4">
    <source>
        <dbReference type="EMBL" id="EPS99433.1"/>
    </source>
</evidence>
<dbReference type="eggNOG" id="KOG4493">
    <property type="taxonomic scope" value="Eukaryota"/>
</dbReference>
<gene>
    <name evidence="4" type="ORF">FOMPIDRAFT_1030931</name>
</gene>
<reference evidence="4 5" key="1">
    <citation type="journal article" date="2012" name="Science">
        <title>The Paleozoic origin of enzymatic lignin decomposition reconstructed from 31 fungal genomes.</title>
        <authorList>
            <person name="Floudas D."/>
            <person name="Binder M."/>
            <person name="Riley R."/>
            <person name="Barry K."/>
            <person name="Blanchette R.A."/>
            <person name="Henrissat B."/>
            <person name="Martinez A.T."/>
            <person name="Otillar R."/>
            <person name="Spatafora J.W."/>
            <person name="Yadav J.S."/>
            <person name="Aerts A."/>
            <person name="Benoit I."/>
            <person name="Boyd A."/>
            <person name="Carlson A."/>
            <person name="Copeland A."/>
            <person name="Coutinho P.M."/>
            <person name="de Vries R.P."/>
            <person name="Ferreira P."/>
            <person name="Findley K."/>
            <person name="Foster B."/>
            <person name="Gaskell J."/>
            <person name="Glotzer D."/>
            <person name="Gorecki P."/>
            <person name="Heitman J."/>
            <person name="Hesse C."/>
            <person name="Hori C."/>
            <person name="Igarashi K."/>
            <person name="Jurgens J.A."/>
            <person name="Kallen N."/>
            <person name="Kersten P."/>
            <person name="Kohler A."/>
            <person name="Kuees U."/>
            <person name="Kumar T.K.A."/>
            <person name="Kuo A."/>
            <person name="LaButti K."/>
            <person name="Larrondo L.F."/>
            <person name="Lindquist E."/>
            <person name="Ling A."/>
            <person name="Lombard V."/>
            <person name="Lucas S."/>
            <person name="Lundell T."/>
            <person name="Martin R."/>
            <person name="McLaughlin D.J."/>
            <person name="Morgenstern I."/>
            <person name="Morin E."/>
            <person name="Murat C."/>
            <person name="Nagy L.G."/>
            <person name="Nolan M."/>
            <person name="Ohm R.A."/>
            <person name="Patyshakuliyeva A."/>
            <person name="Rokas A."/>
            <person name="Ruiz-Duenas F.J."/>
            <person name="Sabat G."/>
            <person name="Salamov A."/>
            <person name="Samejima M."/>
            <person name="Schmutz J."/>
            <person name="Slot J.C."/>
            <person name="St John F."/>
            <person name="Stenlid J."/>
            <person name="Sun H."/>
            <person name="Sun S."/>
            <person name="Syed K."/>
            <person name="Tsang A."/>
            <person name="Wiebenga A."/>
            <person name="Young D."/>
            <person name="Pisabarro A."/>
            <person name="Eastwood D.C."/>
            <person name="Martin F."/>
            <person name="Cullen D."/>
            <person name="Grigoriev I.V."/>
            <person name="Hibbett D.S."/>
        </authorList>
    </citation>
    <scope>NUCLEOTIDE SEQUENCE</scope>
    <source>
        <strain evidence="5">FP-58527</strain>
    </source>
</reference>
<dbReference type="FunCoup" id="S8E7U9">
    <property type="interactions" value="232"/>
</dbReference>
<evidence type="ECO:0000313" key="5">
    <source>
        <dbReference type="Proteomes" id="UP000015241"/>
    </source>
</evidence>
<dbReference type="GO" id="GO:0000045">
    <property type="term" value="P:autophagosome assembly"/>
    <property type="evidence" value="ECO:0007669"/>
    <property type="project" value="TreeGrafter"/>
</dbReference>
<evidence type="ECO:0000256" key="1">
    <source>
        <dbReference type="ARBA" id="ARBA00007130"/>
    </source>
</evidence>
<dbReference type="Pfam" id="PF07855">
    <property type="entry name" value="ATG101"/>
    <property type="match status" value="1"/>
</dbReference>
<dbReference type="AlphaFoldDB" id="S8E7U9"/>
<dbReference type="GO" id="GO:0019901">
    <property type="term" value="F:protein kinase binding"/>
    <property type="evidence" value="ECO:0007669"/>
    <property type="project" value="TreeGrafter"/>
</dbReference>